<organism evidence="1 2">
    <name type="scientific">Rhododendron molle</name>
    <name type="common">Chinese azalea</name>
    <name type="synonym">Azalea mollis</name>
    <dbReference type="NCBI Taxonomy" id="49168"/>
    <lineage>
        <taxon>Eukaryota</taxon>
        <taxon>Viridiplantae</taxon>
        <taxon>Streptophyta</taxon>
        <taxon>Embryophyta</taxon>
        <taxon>Tracheophyta</taxon>
        <taxon>Spermatophyta</taxon>
        <taxon>Magnoliopsida</taxon>
        <taxon>eudicotyledons</taxon>
        <taxon>Gunneridae</taxon>
        <taxon>Pentapetalae</taxon>
        <taxon>asterids</taxon>
        <taxon>Ericales</taxon>
        <taxon>Ericaceae</taxon>
        <taxon>Ericoideae</taxon>
        <taxon>Rhodoreae</taxon>
        <taxon>Rhododendron</taxon>
    </lineage>
</organism>
<proteinExistence type="predicted"/>
<accession>A0ACC0M510</accession>
<evidence type="ECO:0000313" key="2">
    <source>
        <dbReference type="Proteomes" id="UP001062846"/>
    </source>
</evidence>
<sequence>MILSLKMKPFVAALVLVMVIISLHYGESYRVTLICKDEKRSRPPFSCKQPNCEQFCKKLHAEGWGKCQDDNQFVCQCFHICYKDVPAKFGQQADAASSQPSRHL</sequence>
<gene>
    <name evidence="1" type="ORF">RHMOL_Rhmol10G0231000</name>
</gene>
<evidence type="ECO:0000313" key="1">
    <source>
        <dbReference type="EMBL" id="KAI8536111.1"/>
    </source>
</evidence>
<name>A0ACC0M510_RHOML</name>
<dbReference type="Proteomes" id="UP001062846">
    <property type="component" value="Chromosome 10"/>
</dbReference>
<protein>
    <submittedName>
        <fullName evidence="1">Uncharacterized protein</fullName>
    </submittedName>
</protein>
<keyword evidence="2" id="KW-1185">Reference proteome</keyword>
<comment type="caution">
    <text evidence="1">The sequence shown here is derived from an EMBL/GenBank/DDBJ whole genome shotgun (WGS) entry which is preliminary data.</text>
</comment>
<dbReference type="EMBL" id="CM046397">
    <property type="protein sequence ID" value="KAI8536111.1"/>
    <property type="molecule type" value="Genomic_DNA"/>
</dbReference>
<reference evidence="1" key="1">
    <citation type="submission" date="2022-02" db="EMBL/GenBank/DDBJ databases">
        <title>Plant Genome Project.</title>
        <authorList>
            <person name="Zhang R.-G."/>
        </authorList>
    </citation>
    <scope>NUCLEOTIDE SEQUENCE</scope>
    <source>
        <strain evidence="1">AT1</strain>
    </source>
</reference>